<dbReference type="Proteomes" id="UP000317369">
    <property type="component" value="Chromosome"/>
</dbReference>
<accession>A0A517YSD9</accession>
<proteinExistence type="predicted"/>
<sequence length="190" mass="21812">MSQQLTNSLPNTWWVAPGSVIAGCHDPSIDRNQLNERFNALFDHDITLGINLAPTSHYAYKNILQQIAGHREQCIRYMVVDLPHHSTASIGVVKQALDVIDEERRNRGRVYIHATPEMNYAGLLAACYLIRHGYPSEQALRHLAEIQKHIPERYKSLPTTYTHMNFIRKWKSYDPPRQPSPFQDIPDASI</sequence>
<gene>
    <name evidence="1" type="ORF">KS4_11770</name>
</gene>
<evidence type="ECO:0008006" key="3">
    <source>
        <dbReference type="Google" id="ProtNLM"/>
    </source>
</evidence>
<protein>
    <recommendedName>
        <fullName evidence="3">Dual specificity protein phosphatase</fullName>
    </recommendedName>
</protein>
<dbReference type="Gene3D" id="3.90.190.10">
    <property type="entry name" value="Protein tyrosine phosphatase superfamily"/>
    <property type="match status" value="1"/>
</dbReference>
<organism evidence="1 2">
    <name type="scientific">Poriferisphaera corsica</name>
    <dbReference type="NCBI Taxonomy" id="2528020"/>
    <lineage>
        <taxon>Bacteria</taxon>
        <taxon>Pseudomonadati</taxon>
        <taxon>Planctomycetota</taxon>
        <taxon>Phycisphaerae</taxon>
        <taxon>Phycisphaerales</taxon>
        <taxon>Phycisphaeraceae</taxon>
        <taxon>Poriferisphaera</taxon>
    </lineage>
</organism>
<dbReference type="AlphaFoldDB" id="A0A517YSD9"/>
<reference evidence="1 2" key="1">
    <citation type="submission" date="2019-02" db="EMBL/GenBank/DDBJ databases">
        <title>Deep-cultivation of Planctomycetes and their phenomic and genomic characterization uncovers novel biology.</title>
        <authorList>
            <person name="Wiegand S."/>
            <person name="Jogler M."/>
            <person name="Boedeker C."/>
            <person name="Pinto D."/>
            <person name="Vollmers J."/>
            <person name="Rivas-Marin E."/>
            <person name="Kohn T."/>
            <person name="Peeters S.H."/>
            <person name="Heuer A."/>
            <person name="Rast P."/>
            <person name="Oberbeckmann S."/>
            <person name="Bunk B."/>
            <person name="Jeske O."/>
            <person name="Meyerdierks A."/>
            <person name="Storesund J.E."/>
            <person name="Kallscheuer N."/>
            <person name="Luecker S."/>
            <person name="Lage O.M."/>
            <person name="Pohl T."/>
            <person name="Merkel B.J."/>
            <person name="Hornburger P."/>
            <person name="Mueller R.-W."/>
            <person name="Bruemmer F."/>
            <person name="Labrenz M."/>
            <person name="Spormann A.M."/>
            <person name="Op den Camp H."/>
            <person name="Overmann J."/>
            <person name="Amann R."/>
            <person name="Jetten M.S.M."/>
            <person name="Mascher T."/>
            <person name="Medema M.H."/>
            <person name="Devos D.P."/>
            <person name="Kaster A.-K."/>
            <person name="Ovreas L."/>
            <person name="Rohde M."/>
            <person name="Galperin M.Y."/>
            <person name="Jogler C."/>
        </authorList>
    </citation>
    <scope>NUCLEOTIDE SEQUENCE [LARGE SCALE GENOMIC DNA]</scope>
    <source>
        <strain evidence="1 2">KS4</strain>
    </source>
</reference>
<dbReference type="OrthoDB" id="196319at2"/>
<name>A0A517YSD9_9BACT</name>
<evidence type="ECO:0000313" key="2">
    <source>
        <dbReference type="Proteomes" id="UP000317369"/>
    </source>
</evidence>
<keyword evidence="2" id="KW-1185">Reference proteome</keyword>
<dbReference type="EMBL" id="CP036425">
    <property type="protein sequence ID" value="QDU33134.1"/>
    <property type="molecule type" value="Genomic_DNA"/>
</dbReference>
<dbReference type="InterPro" id="IPR029021">
    <property type="entry name" value="Prot-tyrosine_phosphatase-like"/>
</dbReference>
<dbReference type="SUPFAM" id="SSF52799">
    <property type="entry name" value="(Phosphotyrosine protein) phosphatases II"/>
    <property type="match status" value="1"/>
</dbReference>
<evidence type="ECO:0000313" key="1">
    <source>
        <dbReference type="EMBL" id="QDU33134.1"/>
    </source>
</evidence>
<dbReference type="KEGG" id="pcor:KS4_11770"/>